<reference evidence="5 6" key="1">
    <citation type="submission" date="2024-05" db="EMBL/GenBank/DDBJ databases">
        <title>Genome sequencing and assembly of Indian major carp, Cirrhinus mrigala (Hamilton, 1822).</title>
        <authorList>
            <person name="Mohindra V."/>
            <person name="Chowdhury L.M."/>
            <person name="Lal K."/>
            <person name="Jena J.K."/>
        </authorList>
    </citation>
    <scope>NUCLEOTIDE SEQUENCE [LARGE SCALE GENOMIC DNA]</scope>
    <source>
        <strain evidence="5">CM1030</strain>
        <tissue evidence="5">Blood</tissue>
    </source>
</reference>
<feature type="compositionally biased region" description="Low complexity" evidence="3">
    <location>
        <begin position="480"/>
        <end position="489"/>
    </location>
</feature>
<dbReference type="Proteomes" id="UP001529510">
    <property type="component" value="Unassembled WGS sequence"/>
</dbReference>
<dbReference type="InterPro" id="IPR000477">
    <property type="entry name" value="RT_dom"/>
</dbReference>
<evidence type="ECO:0000259" key="4">
    <source>
        <dbReference type="PROSITE" id="PS50878"/>
    </source>
</evidence>
<dbReference type="InterPro" id="IPR052055">
    <property type="entry name" value="Hepadnavirus_pol/RT"/>
</dbReference>
<dbReference type="CDD" id="cd03714">
    <property type="entry name" value="RT_DIRS1"/>
    <property type="match status" value="1"/>
</dbReference>
<dbReference type="Gene3D" id="3.30.70.270">
    <property type="match status" value="1"/>
</dbReference>
<evidence type="ECO:0000256" key="1">
    <source>
        <dbReference type="ARBA" id="ARBA00010879"/>
    </source>
</evidence>
<dbReference type="EC" id="3.1.26.4" evidence="2"/>
<dbReference type="PANTHER" id="PTHR33050">
    <property type="entry name" value="REVERSE TRANSCRIPTASE DOMAIN-CONTAINING PROTEIN"/>
    <property type="match status" value="1"/>
</dbReference>
<protein>
    <recommendedName>
        <fullName evidence="2">ribonuclease H</fullName>
        <ecNumber evidence="2">3.1.26.4</ecNumber>
    </recommendedName>
</protein>
<dbReference type="Pfam" id="PF00078">
    <property type="entry name" value="RVT_1"/>
    <property type="match status" value="1"/>
</dbReference>
<dbReference type="PANTHER" id="PTHR33050:SF7">
    <property type="entry name" value="RIBONUCLEASE H"/>
    <property type="match status" value="1"/>
</dbReference>
<feature type="region of interest" description="Disordered" evidence="3">
    <location>
        <begin position="122"/>
        <end position="203"/>
    </location>
</feature>
<feature type="compositionally biased region" description="Low complexity" evidence="3">
    <location>
        <begin position="190"/>
        <end position="203"/>
    </location>
</feature>
<keyword evidence="6" id="KW-1185">Reference proteome</keyword>
<evidence type="ECO:0000256" key="2">
    <source>
        <dbReference type="ARBA" id="ARBA00012180"/>
    </source>
</evidence>
<dbReference type="AlphaFoldDB" id="A0ABD0MSF0"/>
<dbReference type="EMBL" id="JAMKFB020000156">
    <property type="protein sequence ID" value="KAL0152957.1"/>
    <property type="molecule type" value="Genomic_DNA"/>
</dbReference>
<organism evidence="5 6">
    <name type="scientific">Cirrhinus mrigala</name>
    <name type="common">Mrigala</name>
    <dbReference type="NCBI Taxonomy" id="683832"/>
    <lineage>
        <taxon>Eukaryota</taxon>
        <taxon>Metazoa</taxon>
        <taxon>Chordata</taxon>
        <taxon>Craniata</taxon>
        <taxon>Vertebrata</taxon>
        <taxon>Euteleostomi</taxon>
        <taxon>Actinopterygii</taxon>
        <taxon>Neopterygii</taxon>
        <taxon>Teleostei</taxon>
        <taxon>Ostariophysi</taxon>
        <taxon>Cypriniformes</taxon>
        <taxon>Cyprinidae</taxon>
        <taxon>Labeoninae</taxon>
        <taxon>Labeonini</taxon>
        <taxon>Cirrhinus</taxon>
    </lineage>
</organism>
<dbReference type="SUPFAM" id="SSF56672">
    <property type="entry name" value="DNA/RNA polymerases"/>
    <property type="match status" value="1"/>
</dbReference>
<evidence type="ECO:0000256" key="3">
    <source>
        <dbReference type="SAM" id="MobiDB-lite"/>
    </source>
</evidence>
<accession>A0ABD0MSF0</accession>
<proteinExistence type="inferred from homology"/>
<evidence type="ECO:0000313" key="5">
    <source>
        <dbReference type="EMBL" id="KAL0152957.1"/>
    </source>
</evidence>
<feature type="domain" description="Reverse transcriptase" evidence="4">
    <location>
        <begin position="642"/>
        <end position="825"/>
    </location>
</feature>
<comment type="caution">
    <text evidence="5">The sequence shown here is derived from an EMBL/GenBank/DDBJ whole genome shotgun (WGS) entry which is preliminary data.</text>
</comment>
<comment type="similarity">
    <text evidence="1">Belongs to the beta type-B retroviral polymerase family. HERV class-II K(HML-2) pol subfamily.</text>
</comment>
<dbReference type="InterPro" id="IPR043502">
    <property type="entry name" value="DNA/RNA_pol_sf"/>
</dbReference>
<feature type="region of interest" description="Disordered" evidence="3">
    <location>
        <begin position="413"/>
        <end position="515"/>
    </location>
</feature>
<dbReference type="GO" id="GO:0004523">
    <property type="term" value="F:RNA-DNA hybrid ribonuclease activity"/>
    <property type="evidence" value="ECO:0007669"/>
    <property type="project" value="UniProtKB-EC"/>
</dbReference>
<evidence type="ECO:0000313" key="6">
    <source>
        <dbReference type="Proteomes" id="UP001529510"/>
    </source>
</evidence>
<dbReference type="PROSITE" id="PS50878">
    <property type="entry name" value="RT_POL"/>
    <property type="match status" value="1"/>
</dbReference>
<gene>
    <name evidence="5" type="ORF">M9458_051735</name>
</gene>
<name>A0ABD0MSF0_CIRMR</name>
<feature type="compositionally biased region" description="Polar residues" evidence="3">
    <location>
        <begin position="413"/>
        <end position="436"/>
    </location>
</feature>
<sequence>MNPADRLVHLRQGNRPIEDYVEDFCELCFKVDFNKTFLKDIFRFGLAKDMPHLMPHNTPQWSLERYIDFALRLAGSPFTVGVADEEPCYSPVSAKPGNFSVMSGIIQVTSELSHAMPAKSKPTHVMTTKPQSAHVMPTKPKPAEVMSTKPQPSHVMPAKPKPAQVISTKPEPSHVTSAKPQPGLVTSAKPQPGLATPAAPGPAHAMAALPESAPVMAALPQSVHKMAAIPKTVHKMAAIPKTVHKMAAPFESRAKMAATPEPHHTRVISSESHLAMSAILKANQVMADPPVSSQVKPALSVPSQITAVVPESSQVTAVVPESSQVTAVVPESSQVTAVVLESSHVTAVVPESSQVTAGLSMLSQATADLHEPSQVTADPHEPSQVTAVVPESGQATADLHEPSQVTADLHEPSQVTAVVPESSQATANLPEPSQVTAGLHEPSQVTAGLHEPPAARPSSSRRRERPPAASTSAPPPPPSKETTPQQGRQAGHRRAAQPAPQALATKNTRKDGRDCSSGDLDICAPTPGGGPGGCTIAGASDLRVSGLSTRVQVLNDTLLSQTRTWSMHSPPPCCIKQFDSSSGRFASYAELPSSPRLPHRSTQVGGIVNASQPVTSRGAHPGTGACLCAACEIVVLLAKDANEPVPPAEMKSGFYSPYFIVPKKSGGLQPILDLRVLNRSLHTMPFKMLTSKAHPLMHSSPGLVYSHRPKGCVLSCLDFYLDTDCFVRFAFKGRAYQYKVLPFGWALSPRVFTKLAEGALALLWEQGIRILDYLNDWLITAHSRDLFCEHRDLVLRHLSHLGLRVNWEKSKLSPVQSICFLGMELDSVNMRARLTGKQHSDSRLHQSPRWIAFPSHVATYPPSPPLESDVAQITDSPSRRIETPSSGGPDYLDRPVRFSGILPMLAVLLPDRGSPRHRCTGTQLAPGFFAQTLCKIREDGEKVLLLAPYWPTRTCPSLEDSTEEGPSFSGDGHNLAPAPRSAMIDTITQARAPSTRQVYALKWGLFVEWCSSRREDRQISSVRVVLSFNQEKLELSGRWRTVPL</sequence>
<dbReference type="InterPro" id="IPR043128">
    <property type="entry name" value="Rev_trsase/Diguanyl_cyclase"/>
</dbReference>